<reference evidence="3" key="1">
    <citation type="journal article" date="2019" name="Int. J. Syst. Evol. Microbiol.">
        <title>The Global Catalogue of Microorganisms (GCM) 10K type strain sequencing project: providing services to taxonomists for standard genome sequencing and annotation.</title>
        <authorList>
            <consortium name="The Broad Institute Genomics Platform"/>
            <consortium name="The Broad Institute Genome Sequencing Center for Infectious Disease"/>
            <person name="Wu L."/>
            <person name="Ma J."/>
        </authorList>
    </citation>
    <scope>NUCLEOTIDE SEQUENCE [LARGE SCALE GENOMIC DNA]</scope>
    <source>
        <strain evidence="3">CCUG 59858</strain>
    </source>
</reference>
<dbReference type="Gene3D" id="3.30.40.250">
    <property type="match status" value="1"/>
</dbReference>
<dbReference type="RefSeq" id="WP_382342841.1">
    <property type="nucleotide sequence ID" value="NZ_JBHSAB010000019.1"/>
</dbReference>
<dbReference type="InterPro" id="IPR003776">
    <property type="entry name" value="YcaO-like_dom"/>
</dbReference>
<dbReference type="EMBL" id="JBHSAB010000019">
    <property type="protein sequence ID" value="MFC3909015.1"/>
    <property type="molecule type" value="Genomic_DNA"/>
</dbReference>
<feature type="domain" description="YcaO" evidence="1">
    <location>
        <begin position="75"/>
        <end position="451"/>
    </location>
</feature>
<dbReference type="Gene3D" id="3.30.1330.230">
    <property type="match status" value="1"/>
</dbReference>
<accession>A0ABV8CFK0</accession>
<name>A0ABV8CFK0_9GAMM</name>
<dbReference type="Gene3D" id="3.30.160.660">
    <property type="match status" value="1"/>
</dbReference>
<evidence type="ECO:0000259" key="1">
    <source>
        <dbReference type="PROSITE" id="PS51664"/>
    </source>
</evidence>
<organism evidence="2 3">
    <name type="scientific">Legionella dresdenensis</name>
    <dbReference type="NCBI Taxonomy" id="450200"/>
    <lineage>
        <taxon>Bacteria</taxon>
        <taxon>Pseudomonadati</taxon>
        <taxon>Pseudomonadota</taxon>
        <taxon>Gammaproteobacteria</taxon>
        <taxon>Legionellales</taxon>
        <taxon>Legionellaceae</taxon>
        <taxon>Legionella</taxon>
    </lineage>
</organism>
<gene>
    <name evidence="2" type="ORF">ACFORL_08005</name>
</gene>
<dbReference type="Proteomes" id="UP001595758">
    <property type="component" value="Unassembled WGS sequence"/>
</dbReference>
<protein>
    <submittedName>
        <fullName evidence="2">YcaO-like family protein</fullName>
    </submittedName>
</protein>
<evidence type="ECO:0000313" key="2">
    <source>
        <dbReference type="EMBL" id="MFC3909015.1"/>
    </source>
</evidence>
<proteinExistence type="predicted"/>
<keyword evidence="3" id="KW-1185">Reference proteome</keyword>
<evidence type="ECO:0000313" key="3">
    <source>
        <dbReference type="Proteomes" id="UP001595758"/>
    </source>
</evidence>
<comment type="caution">
    <text evidence="2">The sequence shown here is derived from an EMBL/GenBank/DDBJ whole genome shotgun (WGS) entry which is preliminary data.</text>
</comment>
<dbReference type="Pfam" id="PF02624">
    <property type="entry name" value="YcaO"/>
    <property type="match status" value="1"/>
</dbReference>
<dbReference type="PANTHER" id="PTHR37809">
    <property type="entry name" value="RIBOSOMAL PROTEIN S12 METHYLTHIOTRANSFERASE ACCESSORY FACTOR YCAO"/>
    <property type="match status" value="1"/>
</dbReference>
<dbReference type="PROSITE" id="PS51664">
    <property type="entry name" value="YCAO"/>
    <property type="match status" value="1"/>
</dbReference>
<dbReference type="PANTHER" id="PTHR37809:SF1">
    <property type="entry name" value="RIBOSOMAL PROTEIN S12 METHYLTHIOTRANSFERASE ACCESSORY FACTOR YCAO"/>
    <property type="match status" value="1"/>
</dbReference>
<sequence>MISVAKNYSSIDVESTTRNLMERMLNPICGLVQEIGFIKRSKFGPRIMTAGADITGVHTLLNREDPGRGAYHTGGTGVYLNEPIIKSLGETIERYSQLVAELNIKNEQLFASYDHMIGHYDNVLSSAYLDLYSNEQLAKTSFPYNKFDKTLPLTWVKTTILNAGQPMWIPAQFLFVGYHVKKHSNEPWYSTAVTTGTAAHTDQASVLLNSILEIIQVDSAMGHWYSDYEAPEIILDSRTAPMQALLHKYDNLKQNTVRFFWLRSPDLLGHSIACVLEKPENSIPRVSVGLGASTSLNDALYKAYLEAVGVSNLGNILILKDKIYNNLSDIDPRTIYDIDSNVAMYGKGYFSEIMFKKFNCRNAVTASEISEDIKGTKKEQLIKLLDSFYSSGKSLAFVDLTNLEAQQLGFFVSRLWCKDTLSLCFPSAPPMLHPRFNAYGGFSHSFPHPYP</sequence>